<evidence type="ECO:0000256" key="12">
    <source>
        <dbReference type="SAM" id="Phobius"/>
    </source>
</evidence>
<feature type="domain" description="EGF-like" evidence="14">
    <location>
        <begin position="22"/>
        <end position="60"/>
    </location>
</feature>
<dbReference type="GO" id="GO:0038023">
    <property type="term" value="F:signaling receptor activity"/>
    <property type="evidence" value="ECO:0007669"/>
    <property type="project" value="InterPro"/>
</dbReference>
<evidence type="ECO:0000256" key="8">
    <source>
        <dbReference type="ARBA" id="ARBA00023072"/>
    </source>
</evidence>
<evidence type="ECO:0000256" key="9">
    <source>
        <dbReference type="ARBA" id="ARBA00023136"/>
    </source>
</evidence>
<keyword evidence="13" id="KW-0732">Signal</keyword>
<evidence type="ECO:0000256" key="5">
    <source>
        <dbReference type="ARBA" id="ARBA00022692"/>
    </source>
</evidence>
<sequence length="828" mass="96334">MSKNRFLLALACLVPSIIVIHGQQSCSVYNPCGRNGYCEDDAHGRWQCICKFWWSGTLCNKCNEIKIHVLKSFHTLVVVTNNGVQVIILGSLLAILIIMYYGLIIFNWLSKKKHKPEQQKKYSQSAVHINTTSRSLIRSYLIVLSTLVVALLGLVVKWSILQPIHNEIVEKFHQNRSLFYDSHRLCHVLDYNKFNMILFPISCLLIVIFALEHRRVSCMINLWHGHFASPVPLDFFTHSDRKFVAVTFAICANELLEIINQTLNGSTPPEHGIILIYLQRILQVLAMGFRYYPILVAVNRNSSFSLTLGTLYIWLEFPVTIIQQGLCQSKYYSTMENMNRSSTELLLRYYGTGSFLVIIELVTDIPGYFCFAYISVKLPILLFDKICRRRIQVPYSKILTREEQALIKVTQTNSVEMVYVRNLSLTHKHRSNQNNIFARFIPKMIYEWRDDFRFSSRVLCIYSSIFLLLYFTLIQTCVQLLPYMDLFQRGLQEIIDLWFGNRAKSSFSVPHFIRPFMLAVAIATIVIVGQLSVLLTGIRRNLLQAFRGDDCEIPRVQRLSYVNSAIGNFHFAGYLIGYVVWGWILMLFFTFISFMCIDLLITLNVFHIFEWILKTLIPILLLYYFKEFLNKILARFIFLQHNGDALAVNNRRVLMIFLYFNFFLDAFLGLVSSILRLLQSFIGAIIYMSRLDYSPLGRKLETWDDGFSAYCGFIHIECAHRHPVLLVFVGHLLSIVKSKEDSVSRKTVMTDAEHVITGDERAENTRAEHRRRQWIRKWQLAAFLVRNPSILFFRKAYINQFHSNSLVEVSRAINYNIQQIGIRRYMSV</sequence>
<dbReference type="AlphaFoldDB" id="A0A816ZL93"/>
<proteinExistence type="predicted"/>
<dbReference type="GO" id="GO:0071939">
    <property type="term" value="P:vitamin A import into cell"/>
    <property type="evidence" value="ECO:0007669"/>
    <property type="project" value="TreeGrafter"/>
</dbReference>
<dbReference type="PANTHER" id="PTHR21444">
    <property type="entry name" value="COILED-COIL DOMAIN-CONTAINING PROTEIN 180"/>
    <property type="match status" value="1"/>
</dbReference>
<evidence type="ECO:0000313" key="16">
    <source>
        <dbReference type="Proteomes" id="UP000663856"/>
    </source>
</evidence>
<feature type="disulfide bond" evidence="11">
    <location>
        <begin position="50"/>
        <end position="59"/>
    </location>
</feature>
<evidence type="ECO:0000256" key="2">
    <source>
        <dbReference type="ARBA" id="ARBA00014411"/>
    </source>
</evidence>
<comment type="caution">
    <text evidence="15">The sequence shown here is derived from an EMBL/GenBank/DDBJ whole genome shotgun (WGS) entry which is preliminary data.</text>
</comment>
<name>A0A816ZL93_9BILA</name>
<keyword evidence="8" id="KW-0683">Retinol-binding</keyword>
<evidence type="ECO:0000256" key="11">
    <source>
        <dbReference type="PROSITE-ProRule" id="PRU00076"/>
    </source>
</evidence>
<feature type="transmembrane region" description="Helical" evidence="12">
    <location>
        <begin position="140"/>
        <end position="160"/>
    </location>
</feature>
<evidence type="ECO:0000256" key="1">
    <source>
        <dbReference type="ARBA" id="ARBA00004651"/>
    </source>
</evidence>
<keyword evidence="4" id="KW-1003">Cell membrane</keyword>
<evidence type="ECO:0000259" key="14">
    <source>
        <dbReference type="PROSITE" id="PS50026"/>
    </source>
</evidence>
<keyword evidence="3" id="KW-0813">Transport</keyword>
<dbReference type="GO" id="GO:0016918">
    <property type="term" value="F:retinal binding"/>
    <property type="evidence" value="ECO:0007669"/>
    <property type="project" value="UniProtKB-KW"/>
</dbReference>
<feature type="transmembrane region" description="Helical" evidence="12">
    <location>
        <begin position="304"/>
        <end position="322"/>
    </location>
</feature>
<dbReference type="Pfam" id="PF14752">
    <property type="entry name" value="RBP_receptor"/>
    <property type="match status" value="1"/>
</dbReference>
<organism evidence="15 16">
    <name type="scientific">Rotaria magnacalcarata</name>
    <dbReference type="NCBI Taxonomy" id="392030"/>
    <lineage>
        <taxon>Eukaryota</taxon>
        <taxon>Metazoa</taxon>
        <taxon>Spiralia</taxon>
        <taxon>Gnathifera</taxon>
        <taxon>Rotifera</taxon>
        <taxon>Eurotatoria</taxon>
        <taxon>Bdelloidea</taxon>
        <taxon>Philodinida</taxon>
        <taxon>Philodinidae</taxon>
        <taxon>Rotaria</taxon>
    </lineage>
</organism>
<feature type="transmembrane region" description="Helical" evidence="12">
    <location>
        <begin position="459"/>
        <end position="481"/>
    </location>
</feature>
<evidence type="ECO:0000256" key="4">
    <source>
        <dbReference type="ARBA" id="ARBA00022475"/>
    </source>
</evidence>
<evidence type="ECO:0000256" key="10">
    <source>
        <dbReference type="ARBA" id="ARBA00023170"/>
    </source>
</evidence>
<keyword evidence="6" id="KW-0845">Vitamin A</keyword>
<evidence type="ECO:0000256" key="3">
    <source>
        <dbReference type="ARBA" id="ARBA00022448"/>
    </source>
</evidence>
<comment type="caution">
    <text evidence="11">Lacks conserved residue(s) required for the propagation of feature annotation.</text>
</comment>
<dbReference type="PROSITE" id="PS00022">
    <property type="entry name" value="EGF_1"/>
    <property type="match status" value="1"/>
</dbReference>
<dbReference type="GO" id="GO:0019841">
    <property type="term" value="F:retinol binding"/>
    <property type="evidence" value="ECO:0007669"/>
    <property type="project" value="UniProtKB-KW"/>
</dbReference>
<keyword evidence="7 12" id="KW-1133">Transmembrane helix</keyword>
<dbReference type="PANTHER" id="PTHR21444:SF16">
    <property type="entry name" value="RECEPTOR FOR RETINOL UPTAKE STRA6"/>
    <property type="match status" value="1"/>
</dbReference>
<dbReference type="InterPro" id="IPR026612">
    <property type="entry name" value="STRA6-like"/>
</dbReference>
<comment type="subcellular location">
    <subcellularLocation>
        <location evidence="1">Cell membrane</location>
        <topology evidence="1">Multi-pass membrane protein</topology>
    </subcellularLocation>
</comment>
<dbReference type="InterPro" id="IPR000742">
    <property type="entry name" value="EGF"/>
</dbReference>
<keyword evidence="10" id="KW-0675">Receptor</keyword>
<feature type="transmembrane region" description="Helical" evidence="12">
    <location>
        <begin position="608"/>
        <end position="625"/>
    </location>
</feature>
<feature type="transmembrane region" description="Helical" evidence="12">
    <location>
        <begin position="656"/>
        <end position="678"/>
    </location>
</feature>
<keyword evidence="9 12" id="KW-0472">Membrane</keyword>
<keyword evidence="11" id="KW-1015">Disulfide bond</keyword>
<dbReference type="Proteomes" id="UP000663856">
    <property type="component" value="Unassembled WGS sequence"/>
</dbReference>
<feature type="signal peptide" evidence="13">
    <location>
        <begin position="1"/>
        <end position="22"/>
    </location>
</feature>
<feature type="transmembrane region" description="Helical" evidence="12">
    <location>
        <begin position="365"/>
        <end position="383"/>
    </location>
</feature>
<feature type="transmembrane region" description="Helical" evidence="12">
    <location>
        <begin position="86"/>
        <end position="109"/>
    </location>
</feature>
<accession>A0A816ZL93</accession>
<dbReference type="EMBL" id="CAJNRF010016809">
    <property type="protein sequence ID" value="CAF2212259.1"/>
    <property type="molecule type" value="Genomic_DNA"/>
</dbReference>
<dbReference type="GO" id="GO:0005886">
    <property type="term" value="C:plasma membrane"/>
    <property type="evidence" value="ECO:0007669"/>
    <property type="project" value="UniProtKB-SubCell"/>
</dbReference>
<gene>
    <name evidence="15" type="ORF">WKI299_LOCUS35067</name>
</gene>
<feature type="transmembrane region" description="Helical" evidence="12">
    <location>
        <begin position="516"/>
        <end position="538"/>
    </location>
</feature>
<evidence type="ECO:0000256" key="6">
    <source>
        <dbReference type="ARBA" id="ARBA00022893"/>
    </source>
</evidence>
<feature type="chain" id="PRO_5032860940" description="Receptor for retinol uptake STRA6" evidence="13">
    <location>
        <begin position="23"/>
        <end position="828"/>
    </location>
</feature>
<protein>
    <recommendedName>
        <fullName evidence="2">Receptor for retinol uptake STRA6</fullName>
    </recommendedName>
</protein>
<evidence type="ECO:0000256" key="7">
    <source>
        <dbReference type="ARBA" id="ARBA00022989"/>
    </source>
</evidence>
<keyword evidence="11" id="KW-0245">EGF-like domain</keyword>
<dbReference type="PROSITE" id="PS50026">
    <property type="entry name" value="EGF_3"/>
    <property type="match status" value="1"/>
</dbReference>
<evidence type="ECO:0000256" key="13">
    <source>
        <dbReference type="SAM" id="SignalP"/>
    </source>
</evidence>
<evidence type="ECO:0000313" key="15">
    <source>
        <dbReference type="EMBL" id="CAF2212259.1"/>
    </source>
</evidence>
<reference evidence="15" key="1">
    <citation type="submission" date="2021-02" db="EMBL/GenBank/DDBJ databases">
        <authorList>
            <person name="Nowell W R."/>
        </authorList>
    </citation>
    <scope>NUCLEOTIDE SEQUENCE</scope>
</reference>
<feature type="transmembrane region" description="Helical" evidence="12">
    <location>
        <begin position="194"/>
        <end position="211"/>
    </location>
</feature>
<dbReference type="GO" id="GO:0034632">
    <property type="term" value="F:retinol transmembrane transporter activity"/>
    <property type="evidence" value="ECO:0007669"/>
    <property type="project" value="InterPro"/>
</dbReference>
<keyword evidence="5 12" id="KW-0812">Transmembrane</keyword>